<evidence type="ECO:0000313" key="3">
    <source>
        <dbReference type="Proteomes" id="UP000501130"/>
    </source>
</evidence>
<keyword evidence="1" id="KW-0472">Membrane</keyword>
<dbReference type="PROSITE" id="PS00409">
    <property type="entry name" value="PROKAR_NTER_METHYL"/>
    <property type="match status" value="1"/>
</dbReference>
<reference evidence="2 3" key="1">
    <citation type="submission" date="2020-05" db="EMBL/GenBank/DDBJ databases">
        <title>Compete genome of Limnobacter sp. SAORIC-580.</title>
        <authorList>
            <person name="Song J."/>
            <person name="Cho J.-C."/>
        </authorList>
    </citation>
    <scope>NUCLEOTIDE SEQUENCE [LARGE SCALE GENOMIC DNA]</scope>
    <source>
        <strain evidence="2 3">SAORIC-580</strain>
    </source>
</reference>
<dbReference type="Gene3D" id="3.30.1690.10">
    <property type="entry name" value="TcpA-like pilin"/>
    <property type="match status" value="1"/>
</dbReference>
<evidence type="ECO:0000313" key="2">
    <source>
        <dbReference type="EMBL" id="QJR30000.1"/>
    </source>
</evidence>
<evidence type="ECO:0000256" key="1">
    <source>
        <dbReference type="SAM" id="Phobius"/>
    </source>
</evidence>
<dbReference type="EMBL" id="CP053084">
    <property type="protein sequence ID" value="QJR30000.1"/>
    <property type="molecule type" value="Genomic_DNA"/>
</dbReference>
<protein>
    <submittedName>
        <fullName evidence="2">Prepilin-type N-terminal cleavage/methylation domain-containing protein</fullName>
    </submittedName>
</protein>
<feature type="transmembrane region" description="Helical" evidence="1">
    <location>
        <begin position="21"/>
        <end position="39"/>
    </location>
</feature>
<keyword evidence="3" id="KW-1185">Reference proteome</keyword>
<dbReference type="SUPFAM" id="SSF54523">
    <property type="entry name" value="Pili subunits"/>
    <property type="match status" value="1"/>
</dbReference>
<accession>A0ABX6N6F4</accession>
<dbReference type="InterPro" id="IPR045584">
    <property type="entry name" value="Pilin-like"/>
</dbReference>
<dbReference type="NCBIfam" id="TIGR02532">
    <property type="entry name" value="IV_pilin_GFxxxE"/>
    <property type="match status" value="1"/>
</dbReference>
<gene>
    <name evidence="2" type="ORF">HKT17_09930</name>
</gene>
<organism evidence="2 3">
    <name type="scientific">Limnobacter profundi</name>
    <dbReference type="NCBI Taxonomy" id="2732163"/>
    <lineage>
        <taxon>Bacteria</taxon>
        <taxon>Pseudomonadati</taxon>
        <taxon>Pseudomonadota</taxon>
        <taxon>Betaproteobacteria</taxon>
        <taxon>Burkholderiales</taxon>
        <taxon>Burkholderiaceae</taxon>
        <taxon>Limnobacter</taxon>
    </lineage>
</organism>
<sequence length="182" mass="18898">MITSHTLNARRKQSGITLIEVSIGLIIAAIVAAAAFIAFQNNARRTEVQDNIKQITEIVSETKQKVGINGGAAGYTGLTAELAATLGILQEIGQLNSYGQAINLTEGTDAVNEAILTWNGVEGDQCTDIVLAVGSAATNVANGEVGTWDLETNGQMSLANAGVVCGNDPEVVANLAITFGRR</sequence>
<dbReference type="RefSeq" id="WP_171099738.1">
    <property type="nucleotide sequence ID" value="NZ_CP053084.1"/>
</dbReference>
<name>A0ABX6N6F4_9BURK</name>
<keyword evidence="1" id="KW-1133">Transmembrane helix</keyword>
<dbReference type="Proteomes" id="UP000501130">
    <property type="component" value="Chromosome"/>
</dbReference>
<dbReference type="Pfam" id="PF07963">
    <property type="entry name" value="N_methyl"/>
    <property type="match status" value="1"/>
</dbReference>
<keyword evidence="1" id="KW-0812">Transmembrane</keyword>
<proteinExistence type="predicted"/>
<dbReference type="InterPro" id="IPR012902">
    <property type="entry name" value="N_methyl_site"/>
</dbReference>